<evidence type="ECO:0000313" key="3">
    <source>
        <dbReference type="WBParaSite" id="MhA1_Contig1429.frz3.gene5"/>
    </source>
</evidence>
<accession>A0A1I8B6K9</accession>
<evidence type="ECO:0000313" key="2">
    <source>
        <dbReference type="Proteomes" id="UP000095281"/>
    </source>
</evidence>
<dbReference type="WBParaSite" id="MhA1_Contig1429.frz3.gene5">
    <property type="protein sequence ID" value="MhA1_Contig1429.frz3.gene5"/>
    <property type="gene ID" value="MhA1_Contig1429.frz3.gene5"/>
</dbReference>
<feature type="coiled-coil region" evidence="1">
    <location>
        <begin position="77"/>
        <end position="111"/>
    </location>
</feature>
<evidence type="ECO:0000256" key="1">
    <source>
        <dbReference type="SAM" id="Coils"/>
    </source>
</evidence>
<sequence>MPEEVKQTIEEIYYNHQIDRRTQILINLDNCEKIFTKDSKILMNVLIKLSEKFLSLNDSEIILSDDEKVELIYNCKIDFKGNMKKENEEKIEKLKNEIEELEKKLLNNGREVSEIWGKGTLSEEERRKERNIIYRKNTGIHRQIKERGSKIFYTRINIRHIPNIQEELAKGKTRILITNCSGYKVIEAIAFNVGIFCLPRRDEQFYVSKALKNNYDNFQKEENVEDTRIDSEIEEIQSYISLESFVYNNVGNISDYYSSLILQRYANIETAILKMFETK</sequence>
<dbReference type="Proteomes" id="UP000095281">
    <property type="component" value="Unplaced"/>
</dbReference>
<dbReference type="AlphaFoldDB" id="A0A1I8B6K9"/>
<proteinExistence type="predicted"/>
<reference evidence="3" key="1">
    <citation type="submission" date="2016-11" db="UniProtKB">
        <authorList>
            <consortium name="WormBaseParasite"/>
        </authorList>
    </citation>
    <scope>IDENTIFICATION</scope>
</reference>
<keyword evidence="1" id="KW-0175">Coiled coil</keyword>
<keyword evidence="2" id="KW-1185">Reference proteome</keyword>
<organism evidence="2 3">
    <name type="scientific">Meloidogyne hapla</name>
    <name type="common">Root-knot nematode worm</name>
    <dbReference type="NCBI Taxonomy" id="6305"/>
    <lineage>
        <taxon>Eukaryota</taxon>
        <taxon>Metazoa</taxon>
        <taxon>Ecdysozoa</taxon>
        <taxon>Nematoda</taxon>
        <taxon>Chromadorea</taxon>
        <taxon>Rhabditida</taxon>
        <taxon>Tylenchina</taxon>
        <taxon>Tylenchomorpha</taxon>
        <taxon>Tylenchoidea</taxon>
        <taxon>Meloidogynidae</taxon>
        <taxon>Meloidogyninae</taxon>
        <taxon>Meloidogyne</taxon>
    </lineage>
</organism>
<name>A0A1I8B6K9_MELHA</name>
<protein>
    <submittedName>
        <fullName evidence="3">DDE-1 domain-containing protein</fullName>
    </submittedName>
</protein>